<keyword evidence="1" id="KW-1133">Transmembrane helix</keyword>
<dbReference type="AlphaFoldDB" id="R7ABV0"/>
<comment type="caution">
    <text evidence="2">The sequence shown here is derived from an EMBL/GenBank/DDBJ whole genome shotgun (WGS) entry which is preliminary data.</text>
</comment>
<feature type="transmembrane region" description="Helical" evidence="1">
    <location>
        <begin position="121"/>
        <end position="143"/>
    </location>
</feature>
<organism evidence="2 3">
    <name type="scientific">Bacteroides pectinophilus CAG:437</name>
    <dbReference type="NCBI Taxonomy" id="1263051"/>
    <lineage>
        <taxon>Bacteria</taxon>
        <taxon>Bacillati</taxon>
        <taxon>Bacillota</taxon>
        <taxon>Clostridia</taxon>
        <taxon>Eubacteriales</taxon>
    </lineage>
</organism>
<keyword evidence="1" id="KW-0472">Membrane</keyword>
<dbReference type="EMBL" id="CBHH010000020">
    <property type="protein sequence ID" value="CDD55815.1"/>
    <property type="molecule type" value="Genomic_DNA"/>
</dbReference>
<keyword evidence="1" id="KW-0812">Transmembrane</keyword>
<name>R7ABV0_9FIRM</name>
<sequence>MQYRAYVHDNTMSTKKHDSMESMTCKDFRKMIDAFDKKQLDIDTMSRFVEHVSGCLDCQEEYEIYYIMKYALSDDEIMDKELASQPIPVQRLVNSYDFKALVTYRLREAASKLDKIKRNDYYNRCLFAIAQFCVVLMAVFYIFSNVFM</sequence>
<evidence type="ECO:0000313" key="3">
    <source>
        <dbReference type="Proteomes" id="UP000018141"/>
    </source>
</evidence>
<dbReference type="Proteomes" id="UP000018141">
    <property type="component" value="Unassembled WGS sequence"/>
</dbReference>
<reference evidence="2" key="1">
    <citation type="submission" date="2012-11" db="EMBL/GenBank/DDBJ databases">
        <title>Dependencies among metagenomic species, viruses, plasmids and units of genetic variation.</title>
        <authorList>
            <person name="Nielsen H.B."/>
            <person name="Almeida M."/>
            <person name="Juncker A.S."/>
            <person name="Rasmussen S."/>
            <person name="Li J."/>
            <person name="Sunagawa S."/>
            <person name="Plichta D."/>
            <person name="Gautier L."/>
            <person name="Le Chatelier E."/>
            <person name="Peletier E."/>
            <person name="Bonde I."/>
            <person name="Nielsen T."/>
            <person name="Manichanh C."/>
            <person name="Arumugam M."/>
            <person name="Batto J."/>
            <person name="Santos M.B.Q.D."/>
            <person name="Blom N."/>
            <person name="Borruel N."/>
            <person name="Burgdorf K.S."/>
            <person name="Boumezbeur F."/>
            <person name="Casellas F."/>
            <person name="Dore J."/>
            <person name="Guarner F."/>
            <person name="Hansen T."/>
            <person name="Hildebrand F."/>
            <person name="Kaas R.S."/>
            <person name="Kennedy S."/>
            <person name="Kristiansen K."/>
            <person name="Kultima J.R."/>
            <person name="Leonard P."/>
            <person name="Levenez F."/>
            <person name="Lund O."/>
            <person name="Moumen B."/>
            <person name="Le Paslier D."/>
            <person name="Pons N."/>
            <person name="Pedersen O."/>
            <person name="Prifti E."/>
            <person name="Qin J."/>
            <person name="Raes J."/>
            <person name="Tap J."/>
            <person name="Tims S."/>
            <person name="Ussery D.W."/>
            <person name="Yamada T."/>
            <person name="MetaHit consortium"/>
            <person name="Renault P."/>
            <person name="Sicheritz-Ponten T."/>
            <person name="Bork P."/>
            <person name="Wang J."/>
            <person name="Brunak S."/>
            <person name="Ehrlich S.D."/>
        </authorList>
    </citation>
    <scope>NUCLEOTIDE SEQUENCE [LARGE SCALE GENOMIC DNA]</scope>
</reference>
<evidence type="ECO:0000256" key="1">
    <source>
        <dbReference type="SAM" id="Phobius"/>
    </source>
</evidence>
<gene>
    <name evidence="2" type="ORF">BN656_00540</name>
</gene>
<evidence type="ECO:0000313" key="2">
    <source>
        <dbReference type="EMBL" id="CDD55815.1"/>
    </source>
</evidence>
<protein>
    <recommendedName>
        <fullName evidence="4">Zinc-finger domain-containing protein</fullName>
    </recommendedName>
</protein>
<proteinExistence type="predicted"/>
<accession>R7ABV0</accession>
<evidence type="ECO:0008006" key="4">
    <source>
        <dbReference type="Google" id="ProtNLM"/>
    </source>
</evidence>